<dbReference type="InterPro" id="IPR036021">
    <property type="entry name" value="Tungsten_al_ferr_oxy-like_C"/>
</dbReference>
<name>X1K483_9ZZZZ</name>
<reference evidence="2" key="1">
    <citation type="journal article" date="2014" name="Front. Microbiol.">
        <title>High frequency of phylogenetically diverse reductive dehalogenase-homologous genes in deep subseafloor sedimentary metagenomes.</title>
        <authorList>
            <person name="Kawai M."/>
            <person name="Futagami T."/>
            <person name="Toyoda A."/>
            <person name="Takaki Y."/>
            <person name="Nishi S."/>
            <person name="Hori S."/>
            <person name="Arai W."/>
            <person name="Tsubouchi T."/>
            <person name="Morono Y."/>
            <person name="Uchiyama I."/>
            <person name="Ito T."/>
            <person name="Fujiyama A."/>
            <person name="Inagaki F."/>
            <person name="Takami H."/>
        </authorList>
    </citation>
    <scope>NUCLEOTIDE SEQUENCE</scope>
    <source>
        <strain evidence="2">Expedition CK06-06</strain>
    </source>
</reference>
<dbReference type="GO" id="GO:0016625">
    <property type="term" value="F:oxidoreductase activity, acting on the aldehyde or oxo group of donors, iron-sulfur protein as acceptor"/>
    <property type="evidence" value="ECO:0007669"/>
    <property type="project" value="InterPro"/>
</dbReference>
<accession>X1K483</accession>
<feature type="non-terminal residue" evidence="2">
    <location>
        <position position="1"/>
    </location>
</feature>
<sequence>RRVKLPKRVTLPQSVGPATGVKIDFDSLKSGYFAAMGWDLKSGKPYRQTLLDLGLDELTKDLGE</sequence>
<dbReference type="InterPro" id="IPR013985">
    <property type="entry name" value="Ald_Fedxn_OxRdtase_dom3"/>
</dbReference>
<proteinExistence type="predicted"/>
<organism evidence="2">
    <name type="scientific">marine sediment metagenome</name>
    <dbReference type="NCBI Taxonomy" id="412755"/>
    <lineage>
        <taxon>unclassified sequences</taxon>
        <taxon>metagenomes</taxon>
        <taxon>ecological metagenomes</taxon>
    </lineage>
</organism>
<protein>
    <recommendedName>
        <fullName evidence="1">Aldehyde ferredoxin oxidoreductase C-terminal domain-containing protein</fullName>
    </recommendedName>
</protein>
<dbReference type="Gene3D" id="1.10.599.10">
    <property type="entry name" value="Aldehyde Ferredoxin Oxidoreductase Protein, subunit A, domain 3"/>
    <property type="match status" value="1"/>
</dbReference>
<comment type="caution">
    <text evidence="2">The sequence shown here is derived from an EMBL/GenBank/DDBJ whole genome shotgun (WGS) entry which is preliminary data.</text>
</comment>
<evidence type="ECO:0000259" key="1">
    <source>
        <dbReference type="Pfam" id="PF01314"/>
    </source>
</evidence>
<dbReference type="Pfam" id="PF01314">
    <property type="entry name" value="AFOR_C"/>
    <property type="match status" value="1"/>
</dbReference>
<gene>
    <name evidence="2" type="ORF">S03H2_57933</name>
</gene>
<dbReference type="GO" id="GO:0009055">
    <property type="term" value="F:electron transfer activity"/>
    <property type="evidence" value="ECO:0007669"/>
    <property type="project" value="InterPro"/>
</dbReference>
<dbReference type="EMBL" id="BARU01037151">
    <property type="protein sequence ID" value="GAH85069.1"/>
    <property type="molecule type" value="Genomic_DNA"/>
</dbReference>
<dbReference type="SUPFAM" id="SSF48310">
    <property type="entry name" value="Aldehyde ferredoxin oxidoreductase, C-terminal domains"/>
    <property type="match status" value="1"/>
</dbReference>
<evidence type="ECO:0000313" key="2">
    <source>
        <dbReference type="EMBL" id="GAH85069.1"/>
    </source>
</evidence>
<dbReference type="InterPro" id="IPR001203">
    <property type="entry name" value="OxRdtase_Ald_Fedxn_C"/>
</dbReference>
<feature type="domain" description="Aldehyde ferredoxin oxidoreductase C-terminal" evidence="1">
    <location>
        <begin position="4"/>
        <end position="55"/>
    </location>
</feature>
<dbReference type="GO" id="GO:0051536">
    <property type="term" value="F:iron-sulfur cluster binding"/>
    <property type="evidence" value="ECO:0007669"/>
    <property type="project" value="InterPro"/>
</dbReference>
<dbReference type="AlphaFoldDB" id="X1K483"/>